<feature type="compositionally biased region" description="Basic and acidic residues" evidence="1">
    <location>
        <begin position="1"/>
        <end position="16"/>
    </location>
</feature>
<sequence>ETYEEHKKRLNCERQQHYRNKKKKLNTDNRDKSILSHQLGERSDATNLHVKRNEEPEDTTSHKQTREMLNIINEDINIITSSLNLNFSHTEDNLIIASTVPSTNISSVTAQTQKLKARIYLWSSVGLNCHNLGNMKHRCRNCCCAGGKICLPPFHDLPPPLNALLTRMDSEA</sequence>
<feature type="non-terminal residue" evidence="2">
    <location>
        <position position="172"/>
    </location>
</feature>
<gene>
    <name evidence="2" type="ORF">CPELLU_LOCUS15580</name>
</gene>
<evidence type="ECO:0000256" key="1">
    <source>
        <dbReference type="SAM" id="MobiDB-lite"/>
    </source>
</evidence>
<reference evidence="2" key="1">
    <citation type="submission" date="2021-06" db="EMBL/GenBank/DDBJ databases">
        <authorList>
            <person name="Kallberg Y."/>
            <person name="Tangrot J."/>
            <person name="Rosling A."/>
        </authorList>
    </citation>
    <scope>NUCLEOTIDE SEQUENCE</scope>
    <source>
        <strain evidence="2">FL966</strain>
    </source>
</reference>
<feature type="compositionally biased region" description="Basic and acidic residues" evidence="1">
    <location>
        <begin position="25"/>
        <end position="44"/>
    </location>
</feature>
<organism evidence="2 3">
    <name type="scientific">Cetraspora pellucida</name>
    <dbReference type="NCBI Taxonomy" id="1433469"/>
    <lineage>
        <taxon>Eukaryota</taxon>
        <taxon>Fungi</taxon>
        <taxon>Fungi incertae sedis</taxon>
        <taxon>Mucoromycota</taxon>
        <taxon>Glomeromycotina</taxon>
        <taxon>Glomeromycetes</taxon>
        <taxon>Diversisporales</taxon>
        <taxon>Gigasporaceae</taxon>
        <taxon>Cetraspora</taxon>
    </lineage>
</organism>
<dbReference type="AlphaFoldDB" id="A0A9N9J4Q5"/>
<feature type="compositionally biased region" description="Basic and acidic residues" evidence="1">
    <location>
        <begin position="51"/>
        <end position="62"/>
    </location>
</feature>
<accession>A0A9N9J4Q5</accession>
<feature type="region of interest" description="Disordered" evidence="1">
    <location>
        <begin position="1"/>
        <end position="62"/>
    </location>
</feature>
<name>A0A9N9J4Q5_9GLOM</name>
<dbReference type="Proteomes" id="UP000789759">
    <property type="component" value="Unassembled WGS sequence"/>
</dbReference>
<comment type="caution">
    <text evidence="2">The sequence shown here is derived from an EMBL/GenBank/DDBJ whole genome shotgun (WGS) entry which is preliminary data.</text>
</comment>
<keyword evidence="3" id="KW-1185">Reference proteome</keyword>
<dbReference type="EMBL" id="CAJVQA010020810">
    <property type="protein sequence ID" value="CAG8765718.1"/>
    <property type="molecule type" value="Genomic_DNA"/>
</dbReference>
<evidence type="ECO:0000313" key="2">
    <source>
        <dbReference type="EMBL" id="CAG8765718.1"/>
    </source>
</evidence>
<evidence type="ECO:0000313" key="3">
    <source>
        <dbReference type="Proteomes" id="UP000789759"/>
    </source>
</evidence>
<proteinExistence type="predicted"/>
<protein>
    <submittedName>
        <fullName evidence="2">10252_t:CDS:1</fullName>
    </submittedName>
</protein>